<dbReference type="AlphaFoldDB" id="A0AAW9HHU2"/>
<dbReference type="Proteomes" id="UP001288320">
    <property type="component" value="Unassembled WGS sequence"/>
</dbReference>
<dbReference type="GO" id="GO:0008233">
    <property type="term" value="F:peptidase activity"/>
    <property type="evidence" value="ECO:0007669"/>
    <property type="project" value="UniProtKB-KW"/>
</dbReference>
<dbReference type="RefSeq" id="WP_087071028.1">
    <property type="nucleotide sequence ID" value="NZ_CAUPFC010000001.1"/>
</dbReference>
<keyword evidence="4 6" id="KW-0067">ATP-binding</keyword>
<proteinExistence type="inferred from homology"/>
<dbReference type="PANTHER" id="PTHR48102">
    <property type="entry name" value="ATP-DEPENDENT CLP PROTEASE ATP-BINDING SUBUNIT CLPX-LIKE, MITOCHONDRIAL-RELATED"/>
    <property type="match status" value="1"/>
</dbReference>
<dbReference type="Gene3D" id="6.20.220.10">
    <property type="entry name" value="ClpX chaperone, C4-type zinc finger domain"/>
    <property type="match status" value="1"/>
</dbReference>
<dbReference type="GO" id="GO:0008270">
    <property type="term" value="F:zinc ion binding"/>
    <property type="evidence" value="ECO:0007669"/>
    <property type="project" value="UniProtKB-UniRule"/>
</dbReference>
<keyword evidence="9" id="KW-0645">Protease</keyword>
<feature type="binding site" evidence="6">
    <location>
        <begin position="123"/>
        <end position="130"/>
    </location>
    <ligand>
        <name>ATP</name>
        <dbReference type="ChEBI" id="CHEBI:30616"/>
    </ligand>
</feature>
<dbReference type="GO" id="GO:0051603">
    <property type="term" value="P:proteolysis involved in protein catabolic process"/>
    <property type="evidence" value="ECO:0007669"/>
    <property type="project" value="TreeGrafter"/>
</dbReference>
<dbReference type="GO" id="GO:0005524">
    <property type="term" value="F:ATP binding"/>
    <property type="evidence" value="ECO:0007669"/>
    <property type="project" value="UniProtKB-UniRule"/>
</dbReference>
<dbReference type="InterPro" id="IPR050052">
    <property type="entry name" value="ATP-dep_Clp_protease_ClpX"/>
</dbReference>
<comment type="caution">
    <text evidence="9">The sequence shown here is derived from an EMBL/GenBank/DDBJ whole genome shotgun (WGS) entry which is preliminary data.</text>
</comment>
<dbReference type="InterPro" id="IPR004487">
    <property type="entry name" value="Clp_protease_ATP-bd_su_ClpX"/>
</dbReference>
<dbReference type="Gene3D" id="3.40.50.300">
    <property type="entry name" value="P-loop containing nucleotide triphosphate hydrolases"/>
    <property type="match status" value="1"/>
</dbReference>
<dbReference type="GO" id="GO:0046983">
    <property type="term" value="F:protein dimerization activity"/>
    <property type="evidence" value="ECO:0007669"/>
    <property type="project" value="UniProtKB-UniRule"/>
</dbReference>
<dbReference type="NCBIfam" id="TIGR00382">
    <property type="entry name" value="clpX"/>
    <property type="match status" value="1"/>
</dbReference>
<dbReference type="Proteomes" id="UP001284901">
    <property type="component" value="Unassembled WGS sequence"/>
</dbReference>
<dbReference type="InterPro" id="IPR010603">
    <property type="entry name" value="Znf_CppX_C4"/>
</dbReference>
<comment type="similarity">
    <text evidence="6 7">Belongs to the ClpX chaperone family.</text>
</comment>
<comment type="subunit">
    <text evidence="6">Component of the ClpX-ClpP complex. Forms a hexameric ring that, in the presence of ATP, binds to fourteen ClpP subunits assembled into a disk-like structure with a central cavity, resembling the structure of eukaryotic proteasomes.</text>
</comment>
<accession>A0AAW9HHU2</accession>
<evidence type="ECO:0000256" key="1">
    <source>
        <dbReference type="ARBA" id="ARBA00022723"/>
    </source>
</evidence>
<keyword evidence="1 6" id="KW-0479">Metal-binding</keyword>
<feature type="binding site" evidence="6 7">
    <location>
        <position position="12"/>
    </location>
    <ligand>
        <name>Zn(2+)</name>
        <dbReference type="ChEBI" id="CHEBI:29105"/>
    </ligand>
</feature>
<dbReference type="InterPro" id="IPR038366">
    <property type="entry name" value="Znf_CppX_C4_sf"/>
</dbReference>
<dbReference type="InterPro" id="IPR027417">
    <property type="entry name" value="P-loop_NTPase"/>
</dbReference>
<keyword evidence="9" id="KW-0378">Hydrolase</keyword>
<dbReference type="InterPro" id="IPR019489">
    <property type="entry name" value="Clp_ATPase_C"/>
</dbReference>
<dbReference type="InterPro" id="IPR003959">
    <property type="entry name" value="ATPase_AAA_core"/>
</dbReference>
<dbReference type="HAMAP" id="MF_00175">
    <property type="entry name" value="ClpX"/>
    <property type="match status" value="1"/>
</dbReference>
<evidence type="ECO:0000313" key="11">
    <source>
        <dbReference type="Proteomes" id="UP001284901"/>
    </source>
</evidence>
<dbReference type="Pfam" id="PF07724">
    <property type="entry name" value="AAA_2"/>
    <property type="match status" value="1"/>
</dbReference>
<keyword evidence="5 6" id="KW-0143">Chaperone</keyword>
<protein>
    <recommendedName>
        <fullName evidence="6">ATP-dependent Clp protease ATP-binding subunit ClpX</fullName>
    </recommendedName>
</protein>
<dbReference type="EMBL" id="JAWNFY010000003">
    <property type="protein sequence ID" value="MDY5145684.1"/>
    <property type="molecule type" value="Genomic_DNA"/>
</dbReference>
<evidence type="ECO:0000313" key="10">
    <source>
        <dbReference type="EMBL" id="MDY5145684.1"/>
    </source>
</evidence>
<evidence type="ECO:0000313" key="9">
    <source>
        <dbReference type="EMBL" id="MDY5139865.1"/>
    </source>
</evidence>
<dbReference type="NCBIfam" id="NF003745">
    <property type="entry name" value="PRK05342.1"/>
    <property type="match status" value="1"/>
</dbReference>
<feature type="binding site" evidence="6 7">
    <location>
        <position position="34"/>
    </location>
    <ligand>
        <name>Zn(2+)</name>
        <dbReference type="ChEBI" id="CHEBI:29105"/>
    </ligand>
</feature>
<dbReference type="PANTHER" id="PTHR48102:SF7">
    <property type="entry name" value="ATP-DEPENDENT CLP PROTEASE ATP-BINDING SUBUNIT CLPX-LIKE, MITOCHONDRIAL"/>
    <property type="match status" value="1"/>
</dbReference>
<evidence type="ECO:0000256" key="5">
    <source>
        <dbReference type="ARBA" id="ARBA00023186"/>
    </source>
</evidence>
<dbReference type="PROSITE" id="PS51902">
    <property type="entry name" value="CLPX_ZB"/>
    <property type="match status" value="1"/>
</dbReference>
<organism evidence="9 12">
    <name type="scientific">Actinotignum timonense</name>
    <dbReference type="NCBI Taxonomy" id="1870995"/>
    <lineage>
        <taxon>Bacteria</taxon>
        <taxon>Bacillati</taxon>
        <taxon>Actinomycetota</taxon>
        <taxon>Actinomycetes</taxon>
        <taxon>Actinomycetales</taxon>
        <taxon>Actinomycetaceae</taxon>
        <taxon>Actinotignum</taxon>
    </lineage>
</organism>
<dbReference type="CDD" id="cd19497">
    <property type="entry name" value="RecA-like_ClpX"/>
    <property type="match status" value="1"/>
</dbReference>
<comment type="function">
    <text evidence="6">ATP-dependent specificity component of the Clp protease. It directs the protease to specific substrates. Can perform chaperone functions in the absence of ClpP.</text>
</comment>
<keyword evidence="11" id="KW-1185">Reference proteome</keyword>
<dbReference type="SMART" id="SM01086">
    <property type="entry name" value="ClpB_D2-small"/>
    <property type="match status" value="1"/>
</dbReference>
<dbReference type="Pfam" id="PF10431">
    <property type="entry name" value="ClpB_D2-small"/>
    <property type="match status" value="1"/>
</dbReference>
<feature type="binding site" evidence="6 7">
    <location>
        <position position="37"/>
    </location>
    <ligand>
        <name>Zn(2+)</name>
        <dbReference type="ChEBI" id="CHEBI:29105"/>
    </ligand>
</feature>
<dbReference type="GeneID" id="92813862"/>
<evidence type="ECO:0000259" key="8">
    <source>
        <dbReference type="PROSITE" id="PS51902"/>
    </source>
</evidence>
<keyword evidence="3 6" id="KW-0862">Zinc</keyword>
<evidence type="ECO:0000256" key="3">
    <source>
        <dbReference type="ARBA" id="ARBA00022833"/>
    </source>
</evidence>
<feature type="binding site" evidence="6 7">
    <location>
        <position position="15"/>
    </location>
    <ligand>
        <name>Zn(2+)</name>
        <dbReference type="ChEBI" id="CHEBI:29105"/>
    </ligand>
</feature>
<dbReference type="GO" id="GO:0016887">
    <property type="term" value="F:ATP hydrolysis activity"/>
    <property type="evidence" value="ECO:0007669"/>
    <property type="project" value="InterPro"/>
</dbReference>
<evidence type="ECO:0000256" key="4">
    <source>
        <dbReference type="ARBA" id="ARBA00022840"/>
    </source>
</evidence>
<dbReference type="SMART" id="SM00382">
    <property type="entry name" value="AAA"/>
    <property type="match status" value="1"/>
</dbReference>
<dbReference type="Gene3D" id="1.10.8.60">
    <property type="match status" value="1"/>
</dbReference>
<evidence type="ECO:0000313" key="12">
    <source>
        <dbReference type="Proteomes" id="UP001288320"/>
    </source>
</evidence>
<dbReference type="Pfam" id="PF06689">
    <property type="entry name" value="zf-C4_ClpX"/>
    <property type="match status" value="1"/>
</dbReference>
<gene>
    <name evidence="6 9" type="primary">clpX</name>
    <name evidence="9" type="ORF">R6G74_00830</name>
    <name evidence="10" type="ORF">R6P33_01435</name>
</gene>
<dbReference type="FunFam" id="1.10.8.60:FF:000002">
    <property type="entry name" value="ATP-dependent Clp protease ATP-binding subunit ClpX"/>
    <property type="match status" value="1"/>
</dbReference>
<dbReference type="EMBL" id="JAWNFV010000001">
    <property type="protein sequence ID" value="MDY5139865.1"/>
    <property type="molecule type" value="Genomic_DNA"/>
</dbReference>
<dbReference type="GO" id="GO:0051082">
    <property type="term" value="F:unfolded protein binding"/>
    <property type="evidence" value="ECO:0007669"/>
    <property type="project" value="UniProtKB-UniRule"/>
</dbReference>
<evidence type="ECO:0000256" key="6">
    <source>
        <dbReference type="HAMAP-Rule" id="MF_00175"/>
    </source>
</evidence>
<dbReference type="FunFam" id="3.40.50.300:FF:000005">
    <property type="entry name" value="ATP-dependent Clp protease ATP-binding subunit ClpX"/>
    <property type="match status" value="1"/>
</dbReference>
<dbReference type="InterPro" id="IPR003593">
    <property type="entry name" value="AAA+_ATPase"/>
</dbReference>
<reference evidence="9 11" key="1">
    <citation type="submission" date="2023-10" db="EMBL/GenBank/DDBJ databases">
        <title>Whole Genome based description of the genera Actinobaculum and Actinotignum reveals a complex phylogenetic relationship within the species included in the genus Actinotignum.</title>
        <authorList>
            <person name="Jensen C.S."/>
            <person name="Dargis R."/>
            <person name="Kemp M."/>
            <person name="Christensen J.J."/>
        </authorList>
    </citation>
    <scope>NUCLEOTIDE SEQUENCE</scope>
    <source>
        <strain evidence="10 11">SLA_B089</strain>
        <strain evidence="9">SLA_B245</strain>
    </source>
</reference>
<dbReference type="GO" id="GO:0009376">
    <property type="term" value="C:HslUV protease complex"/>
    <property type="evidence" value="ECO:0007669"/>
    <property type="project" value="TreeGrafter"/>
</dbReference>
<dbReference type="InterPro" id="IPR059188">
    <property type="entry name" value="Znf_CLPX-like"/>
</dbReference>
<dbReference type="SUPFAM" id="SSF52540">
    <property type="entry name" value="P-loop containing nucleoside triphosphate hydrolases"/>
    <property type="match status" value="1"/>
</dbReference>
<dbReference type="SMART" id="SM00994">
    <property type="entry name" value="zf-C4_ClpX"/>
    <property type="match status" value="1"/>
</dbReference>
<dbReference type="InterPro" id="IPR046425">
    <property type="entry name" value="ClpX_bact"/>
</dbReference>
<dbReference type="GO" id="GO:0140662">
    <property type="term" value="F:ATP-dependent protein folding chaperone"/>
    <property type="evidence" value="ECO:0007669"/>
    <property type="project" value="InterPro"/>
</dbReference>
<keyword evidence="2 6" id="KW-0547">Nucleotide-binding</keyword>
<name>A0AAW9HHU2_9ACTO</name>
<sequence>MATVDAAEALKCSFCQKTQRQVKKLITGSGVYICNECIELCNEIIAEEFGKENDGFSPNELPVPADIYAFLNEYVVGQDAAKRTLAVAVYNHYKRLRAKAAPRPADGEDTVELGKSNILLLGPTGTGKTYLAQSLARMLDVPFAIADATSLTEAGYVGEDVENILLRLVQAAGDDVKKAESGIIYIDEIDKITRKSENPSITRDVSGEGVQQALLKIVEGTVAAVPPQGGRKHPQQEYLQINTSNILFICAGAFAGLEDVISTRVGRHGIGFGAQLHDADAHSDMLSQVTPEDLHKYGLIPELVGRLPVIATVEALGEDDLVQILTEPRNALVKQYTRMFELDGVRLTFQDEALRAMAREAMERGTGARGLRSIMERVLGPAMFDVPSRKDVREVIVTRAAVTDGAPVEIVSAAQRKSA</sequence>
<dbReference type="SUPFAM" id="SSF57716">
    <property type="entry name" value="Glucocorticoid receptor-like (DNA-binding domain)"/>
    <property type="match status" value="1"/>
</dbReference>
<evidence type="ECO:0000256" key="7">
    <source>
        <dbReference type="PROSITE-ProRule" id="PRU01250"/>
    </source>
</evidence>
<feature type="domain" description="ClpX-type ZB" evidence="8">
    <location>
        <begin position="1"/>
        <end position="53"/>
    </location>
</feature>
<dbReference type="GO" id="GO:0051301">
    <property type="term" value="P:cell division"/>
    <property type="evidence" value="ECO:0007669"/>
    <property type="project" value="TreeGrafter"/>
</dbReference>
<evidence type="ECO:0000256" key="2">
    <source>
        <dbReference type="ARBA" id="ARBA00022741"/>
    </source>
</evidence>